<dbReference type="RefSeq" id="WP_107568332.1">
    <property type="nucleotide sequence ID" value="NZ_PYYB01000001.1"/>
</dbReference>
<organism evidence="3 4">
    <name type="scientific">Paraconexibacter algicola</name>
    <dbReference type="NCBI Taxonomy" id="2133960"/>
    <lineage>
        <taxon>Bacteria</taxon>
        <taxon>Bacillati</taxon>
        <taxon>Actinomycetota</taxon>
        <taxon>Thermoleophilia</taxon>
        <taxon>Solirubrobacterales</taxon>
        <taxon>Paraconexibacteraceae</taxon>
        <taxon>Paraconexibacter</taxon>
    </lineage>
</organism>
<comment type="caution">
    <text evidence="3">The sequence shown here is derived from an EMBL/GenBank/DDBJ whole genome shotgun (WGS) entry which is preliminary data.</text>
</comment>
<dbReference type="AlphaFoldDB" id="A0A2T4UKC0"/>
<dbReference type="InterPro" id="IPR002656">
    <property type="entry name" value="Acyl_transf_3_dom"/>
</dbReference>
<sequence>MPPGPATADRSDALDGIRALAALSVLAFHVWLYRDDRPRGFADRDLLDRVLFEANAGLIAFFVLSGYLLYRGFARAAVTGAAPPSVRGYAVRRAARILPAYYVCGAVVFLLYATVGPTTIQPELHELPLFAVFAQNYSLDTLMQLNPVLWTLTIEMAFYVALPLIALAGLALGPRRTAWHAGVLLALVGVTLAWYYADYRGDWGEIPRKTLPAYIGHFALGMLVALWLEHRRARRDGARLTPAVTAGLSVVGWLLVVAEGYWHETEPSGGLARALFSTLMVALGFALVVAAAAGGSGPSVDWLRARWLARTGLISYGLYLWHLPLLLVLRDNGLLPEALWPRMLVVLAVSLLAAEATWRWVERPAIDWAARRRAGRTGSFTRSKQVAAEIS</sequence>
<dbReference type="OrthoDB" id="5242306at2"/>
<proteinExistence type="predicted"/>
<dbReference type="EMBL" id="PYYB01000001">
    <property type="protein sequence ID" value="PTL59689.1"/>
    <property type="molecule type" value="Genomic_DNA"/>
</dbReference>
<keyword evidence="1" id="KW-0472">Membrane</keyword>
<keyword evidence="1" id="KW-0812">Transmembrane</keyword>
<dbReference type="Pfam" id="PF01757">
    <property type="entry name" value="Acyl_transf_3"/>
    <property type="match status" value="1"/>
</dbReference>
<feature type="transmembrane region" description="Helical" evidence="1">
    <location>
        <begin position="148"/>
        <end position="171"/>
    </location>
</feature>
<evidence type="ECO:0000256" key="1">
    <source>
        <dbReference type="SAM" id="Phobius"/>
    </source>
</evidence>
<reference evidence="3 4" key="1">
    <citation type="submission" date="2018-03" db="EMBL/GenBank/DDBJ databases">
        <title>Aquarubrobacter algicola gen. nov., sp. nov., a novel actinobacterium isolated from shallow eutrophic lake during the end of cyanobacterial harmful algal blooms.</title>
        <authorList>
            <person name="Chun S.J."/>
        </authorList>
    </citation>
    <scope>NUCLEOTIDE SEQUENCE [LARGE SCALE GENOMIC DNA]</scope>
    <source>
        <strain evidence="3 4">Seoho-28</strain>
    </source>
</reference>
<dbReference type="Proteomes" id="UP000240739">
    <property type="component" value="Unassembled WGS sequence"/>
</dbReference>
<feature type="transmembrane region" description="Helical" evidence="1">
    <location>
        <begin position="274"/>
        <end position="295"/>
    </location>
</feature>
<dbReference type="GO" id="GO:0009103">
    <property type="term" value="P:lipopolysaccharide biosynthetic process"/>
    <property type="evidence" value="ECO:0007669"/>
    <property type="project" value="TreeGrafter"/>
</dbReference>
<dbReference type="GO" id="GO:0016020">
    <property type="term" value="C:membrane"/>
    <property type="evidence" value="ECO:0007669"/>
    <property type="project" value="TreeGrafter"/>
</dbReference>
<evidence type="ECO:0000313" key="3">
    <source>
        <dbReference type="EMBL" id="PTL59689.1"/>
    </source>
</evidence>
<feature type="transmembrane region" description="Helical" evidence="1">
    <location>
        <begin position="240"/>
        <end position="262"/>
    </location>
</feature>
<accession>A0A2T4UKC0</accession>
<gene>
    <name evidence="3" type="ORF">C7Y72_08515</name>
</gene>
<feature type="transmembrane region" description="Helical" evidence="1">
    <location>
        <begin position="178"/>
        <end position="196"/>
    </location>
</feature>
<feature type="transmembrane region" description="Helical" evidence="1">
    <location>
        <begin position="307"/>
        <end position="327"/>
    </location>
</feature>
<keyword evidence="1" id="KW-1133">Transmembrane helix</keyword>
<evidence type="ECO:0000313" key="4">
    <source>
        <dbReference type="Proteomes" id="UP000240739"/>
    </source>
</evidence>
<dbReference type="InterPro" id="IPR050879">
    <property type="entry name" value="Acyltransferase_3"/>
</dbReference>
<evidence type="ECO:0000259" key="2">
    <source>
        <dbReference type="Pfam" id="PF01757"/>
    </source>
</evidence>
<feature type="transmembrane region" description="Helical" evidence="1">
    <location>
        <begin position="94"/>
        <end position="115"/>
    </location>
</feature>
<dbReference type="GO" id="GO:0016747">
    <property type="term" value="F:acyltransferase activity, transferring groups other than amino-acyl groups"/>
    <property type="evidence" value="ECO:0007669"/>
    <property type="project" value="InterPro"/>
</dbReference>
<keyword evidence="4" id="KW-1185">Reference proteome</keyword>
<feature type="transmembrane region" description="Helical" evidence="1">
    <location>
        <begin position="339"/>
        <end position="361"/>
    </location>
</feature>
<feature type="domain" description="Acyltransferase 3" evidence="2">
    <location>
        <begin position="13"/>
        <end position="354"/>
    </location>
</feature>
<dbReference type="PANTHER" id="PTHR23028">
    <property type="entry name" value="ACETYLTRANSFERASE"/>
    <property type="match status" value="1"/>
</dbReference>
<dbReference type="PANTHER" id="PTHR23028:SF53">
    <property type="entry name" value="ACYL_TRANSF_3 DOMAIN-CONTAINING PROTEIN"/>
    <property type="match status" value="1"/>
</dbReference>
<feature type="transmembrane region" description="Helical" evidence="1">
    <location>
        <begin position="54"/>
        <end position="73"/>
    </location>
</feature>
<name>A0A2T4UKC0_9ACTN</name>
<protein>
    <recommendedName>
        <fullName evidence="2">Acyltransferase 3 domain-containing protein</fullName>
    </recommendedName>
</protein>
<feature type="transmembrane region" description="Helical" evidence="1">
    <location>
        <begin position="211"/>
        <end position="228"/>
    </location>
</feature>